<protein>
    <submittedName>
        <fullName evidence="2">Uncharacterized protein</fullName>
    </submittedName>
</protein>
<name>A0A395MX58_9HYPO</name>
<dbReference type="EMBL" id="PXXK01000077">
    <property type="protein sequence ID" value="RFN52043.1"/>
    <property type="molecule type" value="Genomic_DNA"/>
</dbReference>
<evidence type="ECO:0000313" key="2">
    <source>
        <dbReference type="EMBL" id="RFN52043.1"/>
    </source>
</evidence>
<evidence type="ECO:0000256" key="1">
    <source>
        <dbReference type="SAM" id="MobiDB-lite"/>
    </source>
</evidence>
<evidence type="ECO:0000313" key="3">
    <source>
        <dbReference type="Proteomes" id="UP000265631"/>
    </source>
</evidence>
<keyword evidence="3" id="KW-1185">Reference proteome</keyword>
<organism evidence="2 3">
    <name type="scientific">Fusarium flagelliforme</name>
    <dbReference type="NCBI Taxonomy" id="2675880"/>
    <lineage>
        <taxon>Eukaryota</taxon>
        <taxon>Fungi</taxon>
        <taxon>Dikarya</taxon>
        <taxon>Ascomycota</taxon>
        <taxon>Pezizomycotina</taxon>
        <taxon>Sordariomycetes</taxon>
        <taxon>Hypocreomycetidae</taxon>
        <taxon>Hypocreales</taxon>
        <taxon>Nectriaceae</taxon>
        <taxon>Fusarium</taxon>
        <taxon>Fusarium incarnatum-equiseti species complex</taxon>
    </lineage>
</organism>
<dbReference type="AlphaFoldDB" id="A0A395MX58"/>
<feature type="region of interest" description="Disordered" evidence="1">
    <location>
        <begin position="125"/>
        <end position="144"/>
    </location>
</feature>
<accession>A0A395MX58</accession>
<proteinExistence type="predicted"/>
<reference evidence="2 3" key="1">
    <citation type="journal article" date="2018" name="PLoS Pathog.">
        <title>Evolution of structural diversity of trichothecenes, a family of toxins produced by plant pathogenic and entomopathogenic fungi.</title>
        <authorList>
            <person name="Proctor R.H."/>
            <person name="McCormick S.P."/>
            <person name="Kim H.S."/>
            <person name="Cardoza R.E."/>
            <person name="Stanley A.M."/>
            <person name="Lindo L."/>
            <person name="Kelly A."/>
            <person name="Brown D.W."/>
            <person name="Lee T."/>
            <person name="Vaughan M.M."/>
            <person name="Alexander N.J."/>
            <person name="Busman M."/>
            <person name="Gutierrez S."/>
        </authorList>
    </citation>
    <scope>NUCLEOTIDE SEQUENCE [LARGE SCALE GENOMIC DNA]</scope>
    <source>
        <strain evidence="2 3">NRRL 13405</strain>
    </source>
</reference>
<feature type="compositionally biased region" description="Basic and acidic residues" evidence="1">
    <location>
        <begin position="50"/>
        <end position="72"/>
    </location>
</feature>
<dbReference type="Proteomes" id="UP000265631">
    <property type="component" value="Unassembled WGS sequence"/>
</dbReference>
<sequence length="157" mass="17966">MKTTKVPTGAATATINEQIRSLEALIDKLSEEVNTLEAKIGSQENSQAQEAEKDAAKMKDLENQIENPKNEEYDIDPEVTRMQDAIIDALWELDPYDKYGPGGEIEKELDAWSKELDDWREHVESQKDVDINDPEFSLMPPRPRVTSLFPKEMFRRG</sequence>
<feature type="region of interest" description="Disordered" evidence="1">
    <location>
        <begin position="38"/>
        <end position="77"/>
    </location>
</feature>
<gene>
    <name evidence="2" type="ORF">FIE12Z_3595</name>
</gene>
<comment type="caution">
    <text evidence="2">The sequence shown here is derived from an EMBL/GenBank/DDBJ whole genome shotgun (WGS) entry which is preliminary data.</text>
</comment>